<feature type="domain" description="N-acetyltransferase" evidence="1">
    <location>
        <begin position="10"/>
        <end position="153"/>
    </location>
</feature>
<dbReference type="CDD" id="cd04301">
    <property type="entry name" value="NAT_SF"/>
    <property type="match status" value="1"/>
</dbReference>
<dbReference type="RefSeq" id="WP_352888549.1">
    <property type="nucleotide sequence ID" value="NZ_JBEPIJ010000006.1"/>
</dbReference>
<name>A0ABV2A929_9GAMM</name>
<evidence type="ECO:0000313" key="3">
    <source>
        <dbReference type="Proteomes" id="UP001465331"/>
    </source>
</evidence>
<dbReference type="Gene3D" id="3.40.630.30">
    <property type="match status" value="1"/>
</dbReference>
<dbReference type="InterPro" id="IPR000182">
    <property type="entry name" value="GNAT_dom"/>
</dbReference>
<evidence type="ECO:0000259" key="1">
    <source>
        <dbReference type="PROSITE" id="PS51186"/>
    </source>
</evidence>
<keyword evidence="2" id="KW-0808">Transferase</keyword>
<dbReference type="PROSITE" id="PS51186">
    <property type="entry name" value="GNAT"/>
    <property type="match status" value="1"/>
</dbReference>
<dbReference type="EMBL" id="JBEPIJ010000006">
    <property type="protein sequence ID" value="MES0873722.1"/>
    <property type="molecule type" value="Genomic_DNA"/>
</dbReference>
<reference evidence="2 3" key="1">
    <citation type="submission" date="2024-06" db="EMBL/GenBank/DDBJ databases">
        <authorList>
            <person name="Li Z."/>
            <person name="Jiang Y."/>
        </authorList>
    </citation>
    <scope>NUCLEOTIDE SEQUENCE [LARGE SCALE GENOMIC DNA]</scope>
    <source>
        <strain evidence="2 3">HSW-8</strain>
    </source>
</reference>
<gene>
    <name evidence="2" type="ORF">ABSH63_06865</name>
</gene>
<keyword evidence="3" id="KW-1185">Reference proteome</keyword>
<sequence>MRAGLCWQWIDWPAFDPDTLYALLKLRSDIFVVEQNCAYADMDGLDPRCRHLVGRDADGRVQAGLRLVPPGIKHDAPALGRLVVAPAWRGAGYGRELMTQGIAACAQHYPEQPIFLSGQQHLEDFYRSLGFETISTPYLEDGIAHVDMLRPAQT</sequence>
<dbReference type="InterPro" id="IPR016181">
    <property type="entry name" value="Acyl_CoA_acyltransferase"/>
</dbReference>
<dbReference type="Proteomes" id="UP001465331">
    <property type="component" value="Unassembled WGS sequence"/>
</dbReference>
<dbReference type="GO" id="GO:0016746">
    <property type="term" value="F:acyltransferase activity"/>
    <property type="evidence" value="ECO:0007669"/>
    <property type="project" value="UniProtKB-KW"/>
</dbReference>
<dbReference type="Pfam" id="PF13673">
    <property type="entry name" value="Acetyltransf_10"/>
    <property type="match status" value="1"/>
</dbReference>
<dbReference type="EC" id="2.3.1.-" evidence="2"/>
<accession>A0ABV2A929</accession>
<evidence type="ECO:0000313" key="2">
    <source>
        <dbReference type="EMBL" id="MES0873722.1"/>
    </source>
</evidence>
<dbReference type="SUPFAM" id="SSF55729">
    <property type="entry name" value="Acyl-CoA N-acyltransferases (Nat)"/>
    <property type="match status" value="1"/>
</dbReference>
<protein>
    <submittedName>
        <fullName evidence="2">GNAT family N-acetyltransferase</fullName>
        <ecNumber evidence="2">2.3.1.-</ecNumber>
    </submittedName>
</protein>
<organism evidence="2 3">
    <name type="scientific">Sinimarinibacterium thermocellulolyticum</name>
    <dbReference type="NCBI Taxonomy" id="3170016"/>
    <lineage>
        <taxon>Bacteria</taxon>
        <taxon>Pseudomonadati</taxon>
        <taxon>Pseudomonadota</taxon>
        <taxon>Gammaproteobacteria</taxon>
        <taxon>Nevskiales</taxon>
        <taxon>Nevskiaceae</taxon>
        <taxon>Sinimarinibacterium</taxon>
    </lineage>
</organism>
<comment type="caution">
    <text evidence="2">The sequence shown here is derived from an EMBL/GenBank/DDBJ whole genome shotgun (WGS) entry which is preliminary data.</text>
</comment>
<keyword evidence="2" id="KW-0012">Acyltransferase</keyword>
<proteinExistence type="predicted"/>